<keyword evidence="1" id="KW-0472">Membrane</keyword>
<dbReference type="STRING" id="1121942.SAMN02745148_02013"/>
<dbReference type="AlphaFoldDB" id="A0A1M4ZQR3"/>
<reference evidence="2 3" key="1">
    <citation type="submission" date="2016-11" db="EMBL/GenBank/DDBJ databases">
        <authorList>
            <person name="Jaros S."/>
            <person name="Januszkiewicz K."/>
            <person name="Wedrychowicz H."/>
        </authorList>
    </citation>
    <scope>NUCLEOTIDE SEQUENCE [LARGE SCALE GENOMIC DNA]</scope>
    <source>
        <strain evidence="2 3">DSM 19980</strain>
    </source>
</reference>
<name>A0A1M4ZQR3_9GAMM</name>
<keyword evidence="1" id="KW-0812">Transmembrane</keyword>
<feature type="transmembrane region" description="Helical" evidence="1">
    <location>
        <begin position="64"/>
        <end position="86"/>
    </location>
</feature>
<keyword evidence="3" id="KW-1185">Reference proteome</keyword>
<proteinExistence type="predicted"/>
<dbReference type="InterPro" id="IPR005133">
    <property type="entry name" value="PhaG_MnhG_YufB"/>
</dbReference>
<dbReference type="Proteomes" id="UP000184346">
    <property type="component" value="Unassembled WGS sequence"/>
</dbReference>
<evidence type="ECO:0000313" key="2">
    <source>
        <dbReference type="EMBL" id="SHF20137.1"/>
    </source>
</evidence>
<feature type="transmembrane region" description="Helical" evidence="1">
    <location>
        <begin position="6"/>
        <end position="27"/>
    </location>
</feature>
<organism evidence="2 3">
    <name type="scientific">Modicisalibacter ilicicola DSM 19980</name>
    <dbReference type="NCBI Taxonomy" id="1121942"/>
    <lineage>
        <taxon>Bacteria</taxon>
        <taxon>Pseudomonadati</taxon>
        <taxon>Pseudomonadota</taxon>
        <taxon>Gammaproteobacteria</taxon>
        <taxon>Oceanospirillales</taxon>
        <taxon>Halomonadaceae</taxon>
        <taxon>Modicisalibacter</taxon>
    </lineage>
</organism>
<evidence type="ECO:0000256" key="1">
    <source>
        <dbReference type="SAM" id="Phobius"/>
    </source>
</evidence>
<dbReference type="PANTHER" id="PTHR34703">
    <property type="entry name" value="ANTIPORTER SUBUNIT MNHG2-RELATED"/>
    <property type="match status" value="1"/>
</dbReference>
<dbReference type="NCBIfam" id="TIGR01300">
    <property type="entry name" value="CPA3_mnhG_phaG"/>
    <property type="match status" value="1"/>
</dbReference>
<dbReference type="PANTHER" id="PTHR34703:SF1">
    <property type="entry name" value="ANTIPORTER SUBUNIT MNHG2-RELATED"/>
    <property type="match status" value="1"/>
</dbReference>
<keyword evidence="1" id="KW-1133">Transmembrane helix</keyword>
<dbReference type="OrthoDB" id="9813804at2"/>
<sequence>MDALDIVSLMLATGGVVFFFAGALGLLRFPDVYSRLHALTKADNLGLGLITIAVVLQLNSPTQWLKLGLIWLLVMLSGAVTCHLIARRARRVENRHRNRSACHDADS</sequence>
<dbReference type="GO" id="GO:0015385">
    <property type="term" value="F:sodium:proton antiporter activity"/>
    <property type="evidence" value="ECO:0007669"/>
    <property type="project" value="TreeGrafter"/>
</dbReference>
<protein>
    <submittedName>
        <fullName evidence="2">Multisubunit sodium/proton antiporter, MrpG subunit</fullName>
    </submittedName>
</protein>
<dbReference type="Pfam" id="PF03334">
    <property type="entry name" value="PhaG_MnhG_YufB"/>
    <property type="match status" value="1"/>
</dbReference>
<evidence type="ECO:0000313" key="3">
    <source>
        <dbReference type="Proteomes" id="UP000184346"/>
    </source>
</evidence>
<accession>A0A1M4ZQR3</accession>
<dbReference type="EMBL" id="FQUJ01000008">
    <property type="protein sequence ID" value="SHF20137.1"/>
    <property type="molecule type" value="Genomic_DNA"/>
</dbReference>
<dbReference type="RefSeq" id="WP_072822362.1">
    <property type="nucleotide sequence ID" value="NZ_FQUJ01000008.1"/>
</dbReference>
<gene>
    <name evidence="2" type="ORF">SAMN02745148_02013</name>
</gene>